<dbReference type="AlphaFoldDB" id="A0A437MJL1"/>
<evidence type="ECO:0000256" key="9">
    <source>
        <dbReference type="RuleBase" id="RU363032"/>
    </source>
</evidence>
<comment type="similarity">
    <text evidence="2">Belongs to the binding-protein-dependent transport system permease family. HisMQ subfamily.</text>
</comment>
<comment type="caution">
    <text evidence="11">The sequence shown here is derived from an EMBL/GenBank/DDBJ whole genome shotgun (WGS) entry which is preliminary data.</text>
</comment>
<dbReference type="RefSeq" id="WP_127787003.1">
    <property type="nucleotide sequence ID" value="NZ_SACL01000002.1"/>
</dbReference>
<evidence type="ECO:0000256" key="6">
    <source>
        <dbReference type="ARBA" id="ARBA00022970"/>
    </source>
</evidence>
<keyword evidence="5 9" id="KW-0812">Transmembrane</keyword>
<gene>
    <name evidence="11" type="ORF">EOD42_08200</name>
</gene>
<keyword evidence="4" id="KW-1003">Cell membrane</keyword>
<protein>
    <submittedName>
        <fullName evidence="11">Amino acid ABC transporter permease</fullName>
    </submittedName>
</protein>
<dbReference type="EMBL" id="SACL01000002">
    <property type="protein sequence ID" value="RVT97775.1"/>
    <property type="molecule type" value="Genomic_DNA"/>
</dbReference>
<feature type="domain" description="ABC transmembrane type-1" evidence="10">
    <location>
        <begin position="19"/>
        <end position="207"/>
    </location>
</feature>
<dbReference type="PANTHER" id="PTHR30614:SF0">
    <property type="entry name" value="L-CYSTINE TRANSPORT SYSTEM PERMEASE PROTEIN TCYL"/>
    <property type="match status" value="1"/>
</dbReference>
<comment type="subcellular location">
    <subcellularLocation>
        <location evidence="1">Cell inner membrane</location>
        <topology evidence="1">Multi-pass membrane protein</topology>
    </subcellularLocation>
    <subcellularLocation>
        <location evidence="9">Cell membrane</location>
        <topology evidence="9">Multi-pass membrane protein</topology>
    </subcellularLocation>
</comment>
<evidence type="ECO:0000313" key="12">
    <source>
        <dbReference type="Proteomes" id="UP000282957"/>
    </source>
</evidence>
<dbReference type="InterPro" id="IPR043429">
    <property type="entry name" value="ArtM/GltK/GlnP/TcyL/YhdX-like"/>
</dbReference>
<dbReference type="GO" id="GO:0006865">
    <property type="term" value="P:amino acid transport"/>
    <property type="evidence" value="ECO:0007669"/>
    <property type="project" value="UniProtKB-KW"/>
</dbReference>
<dbReference type="NCBIfam" id="TIGR01726">
    <property type="entry name" value="HEQRo_perm_3TM"/>
    <property type="match status" value="1"/>
</dbReference>
<evidence type="ECO:0000256" key="2">
    <source>
        <dbReference type="ARBA" id="ARBA00010072"/>
    </source>
</evidence>
<evidence type="ECO:0000259" key="10">
    <source>
        <dbReference type="PROSITE" id="PS50928"/>
    </source>
</evidence>
<dbReference type="Proteomes" id="UP000282957">
    <property type="component" value="Unassembled WGS sequence"/>
</dbReference>
<accession>A0A437MJL1</accession>
<proteinExistence type="inferred from homology"/>
<dbReference type="InterPro" id="IPR035906">
    <property type="entry name" value="MetI-like_sf"/>
</dbReference>
<keyword evidence="8 9" id="KW-0472">Membrane</keyword>
<keyword evidence="3 9" id="KW-0813">Transport</keyword>
<dbReference type="SUPFAM" id="SSF161098">
    <property type="entry name" value="MetI-like"/>
    <property type="match status" value="1"/>
</dbReference>
<dbReference type="Pfam" id="PF00528">
    <property type="entry name" value="BPD_transp_1"/>
    <property type="match status" value="1"/>
</dbReference>
<dbReference type="PROSITE" id="PS50928">
    <property type="entry name" value="ABC_TM1"/>
    <property type="match status" value="1"/>
</dbReference>
<reference evidence="11 12" key="1">
    <citation type="submission" date="2019-01" db="EMBL/GenBank/DDBJ databases">
        <authorList>
            <person name="Chen W.-M."/>
        </authorList>
    </citation>
    <scope>NUCLEOTIDE SEQUENCE [LARGE SCALE GENOMIC DNA]</scope>
    <source>
        <strain evidence="11 12">CCP-6</strain>
    </source>
</reference>
<dbReference type="PANTHER" id="PTHR30614">
    <property type="entry name" value="MEMBRANE COMPONENT OF AMINO ACID ABC TRANSPORTER"/>
    <property type="match status" value="1"/>
</dbReference>
<dbReference type="CDD" id="cd06261">
    <property type="entry name" value="TM_PBP2"/>
    <property type="match status" value="1"/>
</dbReference>
<feature type="transmembrane region" description="Helical" evidence="9">
    <location>
        <begin position="67"/>
        <end position="98"/>
    </location>
</feature>
<evidence type="ECO:0000256" key="4">
    <source>
        <dbReference type="ARBA" id="ARBA00022475"/>
    </source>
</evidence>
<evidence type="ECO:0000256" key="3">
    <source>
        <dbReference type="ARBA" id="ARBA00022448"/>
    </source>
</evidence>
<organism evidence="11 12">
    <name type="scientific">Rhodovarius crocodyli</name>
    <dbReference type="NCBI Taxonomy" id="1979269"/>
    <lineage>
        <taxon>Bacteria</taxon>
        <taxon>Pseudomonadati</taxon>
        <taxon>Pseudomonadota</taxon>
        <taxon>Alphaproteobacteria</taxon>
        <taxon>Acetobacterales</taxon>
        <taxon>Roseomonadaceae</taxon>
        <taxon>Rhodovarius</taxon>
    </lineage>
</organism>
<dbReference type="GO" id="GO:0022857">
    <property type="term" value="F:transmembrane transporter activity"/>
    <property type="evidence" value="ECO:0007669"/>
    <property type="project" value="InterPro"/>
</dbReference>
<dbReference type="InterPro" id="IPR000515">
    <property type="entry name" value="MetI-like"/>
</dbReference>
<evidence type="ECO:0000256" key="8">
    <source>
        <dbReference type="ARBA" id="ARBA00023136"/>
    </source>
</evidence>
<dbReference type="OrthoDB" id="7341446at2"/>
<dbReference type="Gene3D" id="1.10.3720.10">
    <property type="entry name" value="MetI-like"/>
    <property type="match status" value="1"/>
</dbReference>
<sequence length="220" mass="23706">MEFDLAYLVRWLPALLRGLSLTVQASALAVLFSIVIGLVGASIRVAKVPVLSHIIAAYVELIRNTPILVQLFFIFFGLPTLGLTLSLFASGVLCLTLWAGAFQIENVRGGLAAIAPGLKEAARALGLTQAQYLRLVGLPLAIRVGLPSMLNTCVSVIKNSAYLSAIGIQELTGVAFDRIASDFRAFEMLAVLLVGYLSVVLSLSFAVRLLEHRLQAPFRR</sequence>
<name>A0A437MJL1_9PROT</name>
<evidence type="ECO:0000256" key="7">
    <source>
        <dbReference type="ARBA" id="ARBA00022989"/>
    </source>
</evidence>
<dbReference type="InterPro" id="IPR010065">
    <property type="entry name" value="AA_ABC_transptr_permease_3TM"/>
</dbReference>
<keyword evidence="6" id="KW-0029">Amino-acid transport</keyword>
<keyword evidence="7 9" id="KW-1133">Transmembrane helix</keyword>
<keyword evidence="12" id="KW-1185">Reference proteome</keyword>
<evidence type="ECO:0000313" key="11">
    <source>
        <dbReference type="EMBL" id="RVT97775.1"/>
    </source>
</evidence>
<evidence type="ECO:0000256" key="1">
    <source>
        <dbReference type="ARBA" id="ARBA00004429"/>
    </source>
</evidence>
<feature type="transmembrane region" description="Helical" evidence="9">
    <location>
        <begin position="188"/>
        <end position="210"/>
    </location>
</feature>
<dbReference type="GO" id="GO:0043190">
    <property type="term" value="C:ATP-binding cassette (ABC) transporter complex"/>
    <property type="evidence" value="ECO:0007669"/>
    <property type="project" value="InterPro"/>
</dbReference>
<evidence type="ECO:0000256" key="5">
    <source>
        <dbReference type="ARBA" id="ARBA00022692"/>
    </source>
</evidence>
<feature type="transmembrane region" description="Helical" evidence="9">
    <location>
        <begin position="25"/>
        <end position="46"/>
    </location>
</feature>